<dbReference type="KEGG" id="dap:Dacet_0005"/>
<dbReference type="InterPro" id="IPR018710">
    <property type="entry name" value="DUF2232"/>
</dbReference>
<evidence type="ECO:0008006" key="4">
    <source>
        <dbReference type="Google" id="ProtNLM"/>
    </source>
</evidence>
<dbReference type="HOGENOM" id="CLU_803681_0_0_0"/>
<evidence type="ECO:0000313" key="3">
    <source>
        <dbReference type="Proteomes" id="UP000002012"/>
    </source>
</evidence>
<dbReference type="Pfam" id="PF09991">
    <property type="entry name" value="DUF2232"/>
    <property type="match status" value="1"/>
</dbReference>
<feature type="transmembrane region" description="Helical" evidence="1">
    <location>
        <begin position="12"/>
        <end position="42"/>
    </location>
</feature>
<dbReference type="OrthoDB" id="9791090at2"/>
<feature type="transmembrane region" description="Helical" evidence="1">
    <location>
        <begin position="261"/>
        <end position="287"/>
    </location>
</feature>
<feature type="transmembrane region" description="Helical" evidence="1">
    <location>
        <begin position="229"/>
        <end position="249"/>
    </location>
</feature>
<feature type="transmembrane region" description="Helical" evidence="1">
    <location>
        <begin position="54"/>
        <end position="83"/>
    </location>
</feature>
<name>D4H164_DENA2</name>
<dbReference type="PANTHER" id="PTHR41324">
    <property type="entry name" value="MEMBRANE PROTEIN-RELATED"/>
    <property type="match status" value="1"/>
</dbReference>
<reference evidence="2 3" key="1">
    <citation type="journal article" date="2010" name="Stand. Genomic Sci.">
        <title>Complete genome sequence of Denitrovibrio acetiphilus type strain (N2460).</title>
        <authorList>
            <person name="Kiss H."/>
            <person name="Lang E."/>
            <person name="Lapidus A."/>
            <person name="Copeland A."/>
            <person name="Nolan M."/>
            <person name="Glavina Del Rio T."/>
            <person name="Chen F."/>
            <person name="Lucas S."/>
            <person name="Tice H."/>
            <person name="Cheng J.F."/>
            <person name="Han C."/>
            <person name="Goodwin L."/>
            <person name="Pitluck S."/>
            <person name="Liolios K."/>
            <person name="Pati A."/>
            <person name="Ivanova N."/>
            <person name="Mavromatis K."/>
            <person name="Chen A."/>
            <person name="Palaniappan K."/>
            <person name="Land M."/>
            <person name="Hauser L."/>
            <person name="Chang Y.J."/>
            <person name="Jeffries C.D."/>
            <person name="Detter J.C."/>
            <person name="Brettin T."/>
            <person name="Spring S."/>
            <person name="Rohde M."/>
            <person name="Goker M."/>
            <person name="Woyke T."/>
            <person name="Bristow J."/>
            <person name="Eisen J.A."/>
            <person name="Markowitz V."/>
            <person name="Hugenholtz P."/>
            <person name="Kyrpides N.C."/>
            <person name="Klenk H.P."/>
        </authorList>
    </citation>
    <scope>NUCLEOTIDE SEQUENCE [LARGE SCALE GENOMIC DNA]</scope>
    <source>
        <strain evidence="3">DSM 12809 / NBRC 114555 / N2460</strain>
    </source>
</reference>
<gene>
    <name evidence="2" type="ordered locus">Dacet_0005</name>
</gene>
<keyword evidence="3" id="KW-1185">Reference proteome</keyword>
<protein>
    <recommendedName>
        <fullName evidence="4">DUF2232 domain-containing protein</fullName>
    </recommendedName>
</protein>
<dbReference type="PaxDb" id="522772-Dacet_0005"/>
<keyword evidence="1" id="KW-0472">Membrane</keyword>
<accession>D4H164</accession>
<dbReference type="eggNOG" id="COG4241">
    <property type="taxonomic scope" value="Bacteria"/>
</dbReference>
<feature type="transmembrane region" description="Helical" evidence="1">
    <location>
        <begin position="205"/>
        <end position="223"/>
    </location>
</feature>
<dbReference type="STRING" id="522772.Dacet_0005"/>
<proteinExistence type="predicted"/>
<feature type="transmembrane region" description="Helical" evidence="1">
    <location>
        <begin position="161"/>
        <end position="185"/>
    </location>
</feature>
<feature type="transmembrane region" description="Helical" evidence="1">
    <location>
        <begin position="95"/>
        <end position="117"/>
    </location>
</feature>
<dbReference type="InParanoid" id="D4H164"/>
<dbReference type="AlphaFoldDB" id="D4H164"/>
<dbReference type="Proteomes" id="UP000002012">
    <property type="component" value="Chromosome"/>
</dbReference>
<keyword evidence="1" id="KW-0812">Transmembrane</keyword>
<evidence type="ECO:0000256" key="1">
    <source>
        <dbReference type="SAM" id="Phobius"/>
    </source>
</evidence>
<evidence type="ECO:0000313" key="2">
    <source>
        <dbReference type="EMBL" id="ADD66812.1"/>
    </source>
</evidence>
<dbReference type="PANTHER" id="PTHR41324:SF1">
    <property type="entry name" value="DUF2232 DOMAIN-CONTAINING PROTEIN"/>
    <property type="match status" value="1"/>
</dbReference>
<sequence precursor="true">MNMHIALYPLIAVILFASNAVIPQFGLVAAVFSPLVLLLYFAHQERDRRYDTMLVVLVAGLAVFNHVLAAFFIISPVFSAVFIRYCLRKKIYTSWLPATGAALLSFAVTFVIIYGFASYREGLVEFASNGLKTFMDAAKEANAPMTQSPYFTQIDENRNQAALSIVLVFPAFNYMYTVFAAFIALRLFSKIKNIPHENFRLPDNLVWALIASLALVFTSSLFLRFTGINFAMILMTLYAFQGFDIILFWMNRFKVLPIIKAIIFIFIFSEPPIILIISLVGLFSVWFNFYGRPKDEEQERSE</sequence>
<keyword evidence="1" id="KW-1133">Transmembrane helix</keyword>
<dbReference type="EMBL" id="CP001968">
    <property type="protein sequence ID" value="ADD66812.1"/>
    <property type="molecule type" value="Genomic_DNA"/>
</dbReference>
<organism evidence="2 3">
    <name type="scientific">Denitrovibrio acetiphilus (strain DSM 12809 / NBRC 114555 / N2460)</name>
    <dbReference type="NCBI Taxonomy" id="522772"/>
    <lineage>
        <taxon>Bacteria</taxon>
        <taxon>Pseudomonadati</taxon>
        <taxon>Deferribacterota</taxon>
        <taxon>Deferribacteres</taxon>
        <taxon>Deferribacterales</taxon>
        <taxon>Geovibrionaceae</taxon>
        <taxon>Denitrovibrio</taxon>
    </lineage>
</organism>